<sequence length="111" mass="12216">MTKAFVEAEAAPIVRRCAETHLQHLPPSVRLVLMLGTGDAYIAGCREVVRRLHGSRFSSINEVAYRTGSTLWVHVSHPSGLNGYHLAWMRGDPADKQGRKRLLATQAIAAI</sequence>
<gene>
    <name evidence="1" type="ORF">MET9862_03531</name>
</gene>
<evidence type="ECO:0000313" key="1">
    <source>
        <dbReference type="EMBL" id="VUD72924.1"/>
    </source>
</evidence>
<dbReference type="RefSeq" id="WP_142584207.1">
    <property type="nucleotide sequence ID" value="NZ_CABFPH010000054.1"/>
</dbReference>
<dbReference type="OrthoDB" id="7830572at2"/>
<name>A0A509EH00_9HYPH</name>
<evidence type="ECO:0000313" key="2">
    <source>
        <dbReference type="Proteomes" id="UP000410984"/>
    </source>
</evidence>
<reference evidence="1 2" key="1">
    <citation type="submission" date="2019-06" db="EMBL/GenBank/DDBJ databases">
        <authorList>
            <person name="Rodrigo-Torres L."/>
            <person name="Arahal R. D."/>
            <person name="Lucena T."/>
        </authorList>
    </citation>
    <scope>NUCLEOTIDE SEQUENCE [LARGE SCALE GENOMIC DNA]</scope>
    <source>
        <strain evidence="1 2">SB0023/3</strain>
    </source>
</reference>
<protein>
    <recommendedName>
        <fullName evidence="3">Uracil-DNA glycosylase-like domain-containing protein</fullName>
    </recommendedName>
</protein>
<organism evidence="1 2">
    <name type="scientific">Methylobacterium symbioticum</name>
    <dbReference type="NCBI Taxonomy" id="2584084"/>
    <lineage>
        <taxon>Bacteria</taxon>
        <taxon>Pseudomonadati</taxon>
        <taxon>Pseudomonadota</taxon>
        <taxon>Alphaproteobacteria</taxon>
        <taxon>Hyphomicrobiales</taxon>
        <taxon>Methylobacteriaceae</taxon>
        <taxon>Methylobacterium</taxon>
    </lineage>
</organism>
<proteinExistence type="predicted"/>
<dbReference type="Proteomes" id="UP000410984">
    <property type="component" value="Unassembled WGS sequence"/>
</dbReference>
<evidence type="ECO:0008006" key="3">
    <source>
        <dbReference type="Google" id="ProtNLM"/>
    </source>
</evidence>
<keyword evidence="2" id="KW-1185">Reference proteome</keyword>
<dbReference type="AlphaFoldDB" id="A0A509EH00"/>
<accession>A0A509EH00</accession>
<dbReference type="EMBL" id="CABFPH010000054">
    <property type="protein sequence ID" value="VUD72924.1"/>
    <property type="molecule type" value="Genomic_DNA"/>
</dbReference>